<accession>R4YNX7</accession>
<evidence type="ECO:0000256" key="5">
    <source>
        <dbReference type="RuleBase" id="RU369025"/>
    </source>
</evidence>
<evidence type="ECO:0000313" key="7">
    <source>
        <dbReference type="EMBL" id="CCK74873.1"/>
    </source>
</evidence>
<keyword evidence="5" id="KW-0406">Ion transport</keyword>
<comment type="subcellular location">
    <subcellularLocation>
        <location evidence="5">Cell inner membrane</location>
        <topology evidence="5">Multi-pass membrane protein</topology>
    </subcellularLocation>
    <subcellularLocation>
        <location evidence="1">Membrane</location>
    </subcellularLocation>
</comment>
<evidence type="ECO:0000256" key="3">
    <source>
        <dbReference type="ARBA" id="ARBA00022989"/>
    </source>
</evidence>
<name>R4YNX7_OLEAN</name>
<feature type="transmembrane region" description="Helical" evidence="5">
    <location>
        <begin position="6"/>
        <end position="29"/>
    </location>
</feature>
<gene>
    <name evidence="7" type="ORF">OLEAN_C06970</name>
</gene>
<protein>
    <recommendedName>
        <fullName evidence="5">Small-conductance mechanosensitive channel</fullName>
    </recommendedName>
</protein>
<dbReference type="GO" id="GO:0008381">
    <property type="term" value="F:mechanosensitive monoatomic ion channel activity"/>
    <property type="evidence" value="ECO:0007669"/>
    <property type="project" value="InterPro"/>
</dbReference>
<dbReference type="PATRIC" id="fig|698738.3.peg.718"/>
<dbReference type="InterPro" id="IPR010920">
    <property type="entry name" value="LSM_dom_sf"/>
</dbReference>
<comment type="caution">
    <text evidence="5">Lacks conserved residue(s) required for the propagation of feature annotation.</text>
</comment>
<keyword evidence="8" id="KW-1185">Reference proteome</keyword>
<dbReference type="Gene3D" id="2.30.30.60">
    <property type="match status" value="1"/>
</dbReference>
<dbReference type="STRING" id="698738.OLEAN_C06970"/>
<comment type="subunit">
    <text evidence="5">Homoheptamer.</text>
</comment>
<dbReference type="GO" id="GO:0005886">
    <property type="term" value="C:plasma membrane"/>
    <property type="evidence" value="ECO:0007669"/>
    <property type="project" value="UniProtKB-SubCell"/>
</dbReference>
<comment type="similarity">
    <text evidence="5">Belongs to the MscS (TC 1.A.23) family.</text>
</comment>
<dbReference type="InterPro" id="IPR006685">
    <property type="entry name" value="MscS_channel_2nd"/>
</dbReference>
<feature type="domain" description="Mechanosensitive ion channel MscS" evidence="6">
    <location>
        <begin position="98"/>
        <end position="162"/>
    </location>
</feature>
<dbReference type="InterPro" id="IPR023408">
    <property type="entry name" value="MscS_beta-dom_sf"/>
</dbReference>
<keyword evidence="5" id="KW-0407">Ion channel</keyword>
<keyword evidence="2 5" id="KW-0812">Transmembrane</keyword>
<feature type="transmembrane region" description="Helical" evidence="5">
    <location>
        <begin position="84"/>
        <end position="112"/>
    </location>
</feature>
<sequence>MEFVEHIKIPLSIALLLTAVSYFVVKSMIKRLVRKIGREKRIAVRRVQYVQFILTGFWTIVTLAILGVVTGFNYQDVGLIFTSIFAVLGVALFAQWSILSNVTASVIVFFFFPYHVGDHVKVIDGENTIEGIIHEITLFHVILKFEETLITYPNSLVFQKAVVITKDKGAKML</sequence>
<dbReference type="KEGG" id="oai:OLEAN_C06970"/>
<organism evidence="7 8">
    <name type="scientific">Oleispira antarctica RB-8</name>
    <dbReference type="NCBI Taxonomy" id="698738"/>
    <lineage>
        <taxon>Bacteria</taxon>
        <taxon>Pseudomonadati</taxon>
        <taxon>Pseudomonadota</taxon>
        <taxon>Gammaproteobacteria</taxon>
        <taxon>Oceanospirillales</taxon>
        <taxon>Oceanospirillaceae</taxon>
        <taxon>Oleispira</taxon>
    </lineage>
</organism>
<dbReference type="SUPFAM" id="SSF50182">
    <property type="entry name" value="Sm-like ribonucleoproteins"/>
    <property type="match status" value="1"/>
</dbReference>
<evidence type="ECO:0000256" key="4">
    <source>
        <dbReference type="ARBA" id="ARBA00023136"/>
    </source>
</evidence>
<keyword evidence="5" id="KW-0997">Cell inner membrane</keyword>
<feature type="transmembrane region" description="Helical" evidence="5">
    <location>
        <begin position="49"/>
        <end position="72"/>
    </location>
</feature>
<keyword evidence="5" id="KW-0813">Transport</keyword>
<dbReference type="AlphaFoldDB" id="R4YNX7"/>
<proteinExistence type="inferred from homology"/>
<dbReference type="InterPro" id="IPR045275">
    <property type="entry name" value="MscS_archaea/bacteria_type"/>
</dbReference>
<evidence type="ECO:0000256" key="2">
    <source>
        <dbReference type="ARBA" id="ARBA00022692"/>
    </source>
</evidence>
<evidence type="ECO:0000313" key="8">
    <source>
        <dbReference type="Proteomes" id="UP000032749"/>
    </source>
</evidence>
<keyword evidence="5" id="KW-1003">Cell membrane</keyword>
<dbReference type="PANTHER" id="PTHR30221:SF8">
    <property type="entry name" value="SMALL-CONDUCTANCE MECHANOSENSITIVE CHANNEL"/>
    <property type="match status" value="1"/>
</dbReference>
<evidence type="ECO:0000259" key="6">
    <source>
        <dbReference type="Pfam" id="PF00924"/>
    </source>
</evidence>
<dbReference type="EMBL" id="FO203512">
    <property type="protein sequence ID" value="CCK74873.1"/>
    <property type="molecule type" value="Genomic_DNA"/>
</dbReference>
<comment type="function">
    <text evidence="5">Mechanosensitive channel that participates in the regulation of osmotic pressure changes within the cell, opening in response to stretch forces in the membrane lipid bilayer, without the need for other proteins. Contributes to normal resistance to hypoosmotic shock. Forms an ion channel of 1.0 nanosiemens conductance with a slight preference for anions.</text>
</comment>
<dbReference type="PANTHER" id="PTHR30221">
    <property type="entry name" value="SMALL-CONDUCTANCE MECHANOSENSITIVE CHANNEL"/>
    <property type="match status" value="1"/>
</dbReference>
<evidence type="ECO:0000256" key="1">
    <source>
        <dbReference type="ARBA" id="ARBA00004370"/>
    </source>
</evidence>
<reference evidence="7 8" key="1">
    <citation type="journal article" date="2013" name="Nat. Commun.">
        <title>Genome sequence and functional genomic analysis of the oil-degrading bacterium Oleispira antarctica.</title>
        <authorList>
            <person name="Kube M."/>
            <person name="Chernikova T.N."/>
            <person name="Al-Ramahi Y."/>
            <person name="Beloqui A."/>
            <person name="Lopez-Cortez N."/>
            <person name="Guazzaroni M.E."/>
            <person name="Heipieper H.J."/>
            <person name="Klages S."/>
            <person name="Kotsyurbenko O.R."/>
            <person name="Langer I."/>
            <person name="Nechitaylo T.Y."/>
            <person name="Lunsdorf H."/>
            <person name="Fernandez M."/>
            <person name="Juarez S."/>
            <person name="Ciordia S."/>
            <person name="Singer A."/>
            <person name="Kagan O."/>
            <person name="Egorova O."/>
            <person name="Petit P.A."/>
            <person name="Stogios P."/>
            <person name="Kim Y."/>
            <person name="Tchigvintsev A."/>
            <person name="Flick R."/>
            <person name="Denaro R."/>
            <person name="Genovese M."/>
            <person name="Albar J.P."/>
            <person name="Reva O.N."/>
            <person name="Martinez-Gomariz M."/>
            <person name="Tran H."/>
            <person name="Ferrer M."/>
            <person name="Savchenko A."/>
            <person name="Yakunin A.F."/>
            <person name="Yakimov M.M."/>
            <person name="Golyshina O.V."/>
            <person name="Reinhardt R."/>
            <person name="Golyshin P.N."/>
        </authorList>
    </citation>
    <scope>NUCLEOTIDE SEQUENCE [LARGE SCALE GENOMIC DNA]</scope>
</reference>
<keyword evidence="4 5" id="KW-0472">Membrane</keyword>
<dbReference type="Pfam" id="PF00924">
    <property type="entry name" value="MS_channel_2nd"/>
    <property type="match status" value="1"/>
</dbReference>
<dbReference type="HOGENOM" id="CLU_098917_1_0_6"/>
<dbReference type="Proteomes" id="UP000032749">
    <property type="component" value="Chromosome"/>
</dbReference>
<keyword evidence="3 5" id="KW-1133">Transmembrane helix</keyword>